<proteinExistence type="predicted"/>
<evidence type="ECO:0000256" key="1">
    <source>
        <dbReference type="SAM" id="Phobius"/>
    </source>
</evidence>
<dbReference type="Proteomes" id="UP000282930">
    <property type="component" value="Chromosome"/>
</dbReference>
<dbReference type="KEGG" id="ccha:ELD05_10710"/>
<keyword evidence="1" id="KW-1133">Transmembrane helix</keyword>
<feature type="transmembrane region" description="Helical" evidence="1">
    <location>
        <begin position="65"/>
        <end position="87"/>
    </location>
</feature>
<organism evidence="2 3">
    <name type="scientific">Caldicellulosiruptor changbaiensis</name>
    <dbReference type="NCBI Taxonomy" id="1222016"/>
    <lineage>
        <taxon>Bacteria</taxon>
        <taxon>Bacillati</taxon>
        <taxon>Bacillota</taxon>
        <taxon>Bacillota incertae sedis</taxon>
        <taxon>Caldicellulosiruptorales</taxon>
        <taxon>Caldicellulosiruptoraceae</taxon>
        <taxon>Caldicellulosiruptor</taxon>
    </lineage>
</organism>
<feature type="transmembrane region" description="Helical" evidence="1">
    <location>
        <begin position="250"/>
        <end position="270"/>
    </location>
</feature>
<evidence type="ECO:0000313" key="2">
    <source>
        <dbReference type="EMBL" id="AZT91068.1"/>
    </source>
</evidence>
<keyword evidence="1" id="KW-0472">Membrane</keyword>
<evidence type="ECO:0000313" key="3">
    <source>
        <dbReference type="Proteomes" id="UP000282930"/>
    </source>
</evidence>
<feature type="transmembrane region" description="Helical" evidence="1">
    <location>
        <begin position="108"/>
        <end position="129"/>
    </location>
</feature>
<dbReference type="EMBL" id="CP034791">
    <property type="protein sequence ID" value="AZT91068.1"/>
    <property type="molecule type" value="Genomic_DNA"/>
</dbReference>
<dbReference type="AlphaFoldDB" id="A0A3T0D7W1"/>
<keyword evidence="3" id="KW-1185">Reference proteome</keyword>
<protein>
    <submittedName>
        <fullName evidence="2">Uncharacterized protein</fullName>
    </submittedName>
</protein>
<feature type="transmembrane region" description="Helical" evidence="1">
    <location>
        <begin position="20"/>
        <end position="45"/>
    </location>
</feature>
<name>A0A3T0D7W1_9FIRM</name>
<accession>A0A3T0D7W1</accession>
<keyword evidence="1" id="KW-0812">Transmembrane</keyword>
<feature type="transmembrane region" description="Helical" evidence="1">
    <location>
        <begin position="206"/>
        <end position="226"/>
    </location>
</feature>
<reference evidence="2 3" key="1">
    <citation type="submission" date="2018-12" db="EMBL/GenBank/DDBJ databases">
        <title>Genome sequence from the cellulolytic species, Caldicellulosiruptor changbaiensis.</title>
        <authorList>
            <person name="Blumer-Schuette S.E."/>
            <person name="Mendoza C."/>
        </authorList>
    </citation>
    <scope>NUCLEOTIDE SEQUENCE [LARGE SCALE GENOMIC DNA]</scope>
    <source>
        <strain evidence="2 3">CBS-Z</strain>
    </source>
</reference>
<gene>
    <name evidence="2" type="ORF">ELD05_10710</name>
</gene>
<sequence>MINVLKYELKRLFSRKEFFIVMVIAFFYISVDFIYHSVMLINSPLFELPSAYQMWLLYNKVRGQWGQLFAYFLIPLFATIPYSDSYLEDKRAGVINFIITRCDKRVYLFCKGIVVFFSGFIVVFVPLLFDELLCFCLLPVYSPSENVFNHPTYNAYQFLSTVQLSKLHSINPYLHNLFYMLLNGVCAGIIALVSYSISFFRKMNRYLVVILAFLFYLLENFIGKLISSSTTFSIADYLIILPFSSEITNYQYFLIFMIMLFFISLIIINFKCSKDEV</sequence>
<feature type="transmembrane region" description="Helical" evidence="1">
    <location>
        <begin position="177"/>
        <end position="199"/>
    </location>
</feature>